<keyword evidence="3" id="KW-1185">Reference proteome</keyword>
<sequence>MRPTAPHGVDLVGRSVLDSAGRRIGAVQDILVDVQSNAAEWLVVGEQPTHIGHAVPMACVIVQRRGGGVVVPFDRGTVESSPDVELDEGVTVDEEMALLRFWDFARGRR</sequence>
<accession>A0ABT6CC23</accession>
<protein>
    <submittedName>
        <fullName evidence="2">PRC-barrel domain-containing protein</fullName>
    </submittedName>
</protein>
<dbReference type="Pfam" id="PF05239">
    <property type="entry name" value="PRC"/>
    <property type="match status" value="1"/>
</dbReference>
<gene>
    <name evidence="2" type="ORF">P4R38_18860</name>
</gene>
<organism evidence="2 3">
    <name type="scientific">Luteipulveratus flavus</name>
    <dbReference type="NCBI Taxonomy" id="3031728"/>
    <lineage>
        <taxon>Bacteria</taxon>
        <taxon>Bacillati</taxon>
        <taxon>Actinomycetota</taxon>
        <taxon>Actinomycetes</taxon>
        <taxon>Micrococcales</taxon>
        <taxon>Dermacoccaceae</taxon>
        <taxon>Luteipulveratus</taxon>
    </lineage>
</organism>
<dbReference type="Gene3D" id="3.90.50.10">
    <property type="entry name" value="Photosynthetic Reaction Center, subunit H, domain 2"/>
    <property type="match status" value="1"/>
</dbReference>
<evidence type="ECO:0000259" key="1">
    <source>
        <dbReference type="Pfam" id="PF05239"/>
    </source>
</evidence>
<name>A0ABT6CC23_9MICO</name>
<proteinExistence type="predicted"/>
<dbReference type="EMBL" id="JAROAV010000053">
    <property type="protein sequence ID" value="MDF8266316.1"/>
    <property type="molecule type" value="Genomic_DNA"/>
</dbReference>
<evidence type="ECO:0000313" key="2">
    <source>
        <dbReference type="EMBL" id="MDF8266316.1"/>
    </source>
</evidence>
<reference evidence="2 3" key="1">
    <citation type="submission" date="2023-03" db="EMBL/GenBank/DDBJ databases">
        <title>YIM 133296 draft genome.</title>
        <authorList>
            <person name="Xiong L."/>
        </authorList>
    </citation>
    <scope>NUCLEOTIDE SEQUENCE [LARGE SCALE GENOMIC DNA]</scope>
    <source>
        <strain evidence="2 3">YIM 133296</strain>
    </source>
</reference>
<comment type="caution">
    <text evidence="2">The sequence shown here is derived from an EMBL/GenBank/DDBJ whole genome shotgun (WGS) entry which is preliminary data.</text>
</comment>
<evidence type="ECO:0000313" key="3">
    <source>
        <dbReference type="Proteomes" id="UP001528912"/>
    </source>
</evidence>
<dbReference type="RefSeq" id="WP_275238161.1">
    <property type="nucleotide sequence ID" value="NZ_JARFJC010000022.1"/>
</dbReference>
<dbReference type="SUPFAM" id="SSF50346">
    <property type="entry name" value="PRC-barrel domain"/>
    <property type="match status" value="1"/>
</dbReference>
<dbReference type="Proteomes" id="UP001528912">
    <property type="component" value="Unassembled WGS sequence"/>
</dbReference>
<dbReference type="InterPro" id="IPR014747">
    <property type="entry name" value="Bac_photo_RC_H_C"/>
</dbReference>
<dbReference type="InterPro" id="IPR027275">
    <property type="entry name" value="PRC-brl_dom"/>
</dbReference>
<feature type="domain" description="PRC-barrel" evidence="1">
    <location>
        <begin position="10"/>
        <end position="76"/>
    </location>
</feature>
<dbReference type="InterPro" id="IPR011033">
    <property type="entry name" value="PRC_barrel-like_sf"/>
</dbReference>